<evidence type="ECO:0000313" key="2">
    <source>
        <dbReference type="EMBL" id="BBI53808.1"/>
    </source>
</evidence>
<reference evidence="3" key="1">
    <citation type="journal article" date="2019" name="Microbiol. Resour. Announc.">
        <title>Complete Genome Sequence of Halomonas olivaria, a Moderately Halophilic Bacterium Isolated from Olive Processing Effluents, Obtained by Nanopore Sequencing.</title>
        <authorList>
            <person name="Nagata S."/>
            <person name="Ii K.M."/>
            <person name="Tsukimi T."/>
            <person name="Miura M.C."/>
            <person name="Galipon J."/>
            <person name="Arakawa K."/>
        </authorList>
    </citation>
    <scope>NUCLEOTIDE SEQUENCE [LARGE SCALE GENOMIC DNA]</scope>
    <source>
        <strain evidence="3">TYRC17</strain>
    </source>
</reference>
<dbReference type="EMBL" id="AP019416">
    <property type="protein sequence ID" value="BBI53808.1"/>
    <property type="molecule type" value="Genomic_DNA"/>
</dbReference>
<dbReference type="Gene3D" id="3.10.20.440">
    <property type="entry name" value="2Fe-2S iron-sulphur cluster binding domain, sarcosine oxidase, alpha subunit, N-terminal domain"/>
    <property type="match status" value="1"/>
</dbReference>
<evidence type="ECO:0000256" key="1">
    <source>
        <dbReference type="ARBA" id="ARBA00023002"/>
    </source>
</evidence>
<gene>
    <name evidence="2" type="ORF">HORIV_62290</name>
</gene>
<keyword evidence="1" id="KW-0560">Oxidoreductase</keyword>
<sequence length="78" mass="8105">MDALGSRISKRAKEITFTFEGEEVSAVEGQSLGLHLSARGTCLIGKAAWGKPMVIIAAWARVSSAWSASTATPVCAPA</sequence>
<dbReference type="InterPro" id="IPR042204">
    <property type="entry name" value="2Fe-2S-bd_N"/>
</dbReference>
<evidence type="ECO:0000313" key="3">
    <source>
        <dbReference type="Proteomes" id="UP000289555"/>
    </source>
</evidence>
<accession>A0ABM7GSK8</accession>
<proteinExistence type="predicted"/>
<dbReference type="Proteomes" id="UP000289555">
    <property type="component" value="Chromosome"/>
</dbReference>
<keyword evidence="3" id="KW-1185">Reference proteome</keyword>
<name>A0ABM7GSK8_9GAMM</name>
<protein>
    <submittedName>
        <fullName evidence="2">Uncharacterized protein</fullName>
    </submittedName>
</protein>
<organism evidence="2 3">
    <name type="scientific">Vreelandella olivaria</name>
    <dbReference type="NCBI Taxonomy" id="390919"/>
    <lineage>
        <taxon>Bacteria</taxon>
        <taxon>Pseudomonadati</taxon>
        <taxon>Pseudomonadota</taxon>
        <taxon>Gammaproteobacteria</taxon>
        <taxon>Oceanospirillales</taxon>
        <taxon>Halomonadaceae</taxon>
        <taxon>Vreelandella</taxon>
    </lineage>
</organism>